<reference evidence="1" key="1">
    <citation type="journal article" date="2021" name="Proc. Natl. Acad. Sci. U.S.A.">
        <title>A Catalog of Tens of Thousands of Viruses from Human Metagenomes Reveals Hidden Associations with Chronic Diseases.</title>
        <authorList>
            <person name="Tisza M.J."/>
            <person name="Buck C.B."/>
        </authorList>
    </citation>
    <scope>NUCLEOTIDE SEQUENCE</scope>
    <source>
        <strain evidence="1">CtK0l2</strain>
    </source>
</reference>
<evidence type="ECO:0000313" key="1">
    <source>
        <dbReference type="EMBL" id="DAD94785.1"/>
    </source>
</evidence>
<sequence>MITLWITLIKPVTKPFHNFTMLPKSNITQFCNLFVTKTVDN</sequence>
<dbReference type="EMBL" id="BK015181">
    <property type="protein sequence ID" value="DAD94785.1"/>
    <property type="molecule type" value="Genomic_DNA"/>
</dbReference>
<proteinExistence type="predicted"/>
<organism evidence="1">
    <name type="scientific">Siphoviridae sp. ctK0l2</name>
    <dbReference type="NCBI Taxonomy" id="2826243"/>
    <lineage>
        <taxon>Viruses</taxon>
        <taxon>Duplodnaviria</taxon>
        <taxon>Heunggongvirae</taxon>
        <taxon>Uroviricota</taxon>
        <taxon>Caudoviricetes</taxon>
    </lineage>
</organism>
<accession>A0A8S5NJB8</accession>
<protein>
    <submittedName>
        <fullName evidence="1">Uncharacterized protein</fullName>
    </submittedName>
</protein>
<name>A0A8S5NJB8_9CAUD</name>